<evidence type="ECO:0000313" key="3">
    <source>
        <dbReference type="Proteomes" id="UP001233999"/>
    </source>
</evidence>
<accession>A0AAD7ZK48</accession>
<feature type="compositionally biased region" description="Polar residues" evidence="1">
    <location>
        <begin position="124"/>
        <end position="136"/>
    </location>
</feature>
<dbReference type="Proteomes" id="UP001233999">
    <property type="component" value="Unassembled WGS sequence"/>
</dbReference>
<gene>
    <name evidence="2" type="ORF">L9F63_003616</name>
</gene>
<feature type="compositionally biased region" description="Low complexity" evidence="1">
    <location>
        <begin position="28"/>
        <end position="47"/>
    </location>
</feature>
<protein>
    <submittedName>
        <fullName evidence="2">Uncharacterized protein</fullName>
    </submittedName>
</protein>
<organism evidence="2 3">
    <name type="scientific">Diploptera punctata</name>
    <name type="common">Pacific beetle cockroach</name>
    <dbReference type="NCBI Taxonomy" id="6984"/>
    <lineage>
        <taxon>Eukaryota</taxon>
        <taxon>Metazoa</taxon>
        <taxon>Ecdysozoa</taxon>
        <taxon>Arthropoda</taxon>
        <taxon>Hexapoda</taxon>
        <taxon>Insecta</taxon>
        <taxon>Pterygota</taxon>
        <taxon>Neoptera</taxon>
        <taxon>Polyneoptera</taxon>
        <taxon>Dictyoptera</taxon>
        <taxon>Blattodea</taxon>
        <taxon>Blaberoidea</taxon>
        <taxon>Blaberidae</taxon>
        <taxon>Diplopterinae</taxon>
        <taxon>Diploptera</taxon>
    </lineage>
</organism>
<feature type="region of interest" description="Disordered" evidence="1">
    <location>
        <begin position="86"/>
        <end position="136"/>
    </location>
</feature>
<proteinExistence type="predicted"/>
<dbReference type="EMBL" id="JASPKZ010007831">
    <property type="protein sequence ID" value="KAJ9582033.1"/>
    <property type="molecule type" value="Genomic_DNA"/>
</dbReference>
<dbReference type="AlphaFoldDB" id="A0AAD7ZK48"/>
<evidence type="ECO:0000256" key="1">
    <source>
        <dbReference type="SAM" id="MobiDB-lite"/>
    </source>
</evidence>
<sequence>TNKIQRCGNDDVRIPVRSISSERDIVYPSTSSASPSGRGSPTSGLPVPSSPSGPTPGVPVPLGGSSLASYTPSKVHLGSEDFQLGVTRATPLLPPRIPDTQPNHKEEEQEEEEYLKPAEDSETVAWSSETASDLLF</sequence>
<feature type="compositionally biased region" description="Pro residues" evidence="1">
    <location>
        <begin position="48"/>
        <end position="59"/>
    </location>
</feature>
<feature type="region of interest" description="Disordered" evidence="1">
    <location>
        <begin position="1"/>
        <end position="72"/>
    </location>
</feature>
<reference evidence="2" key="2">
    <citation type="submission" date="2023-05" db="EMBL/GenBank/DDBJ databases">
        <authorList>
            <person name="Fouks B."/>
        </authorList>
    </citation>
    <scope>NUCLEOTIDE SEQUENCE</scope>
    <source>
        <strain evidence="2">Stay&amp;Tobe</strain>
        <tissue evidence="2">Testes</tissue>
    </source>
</reference>
<keyword evidence="3" id="KW-1185">Reference proteome</keyword>
<name>A0AAD7ZK48_DIPPU</name>
<evidence type="ECO:0000313" key="2">
    <source>
        <dbReference type="EMBL" id="KAJ9582033.1"/>
    </source>
</evidence>
<reference evidence="2" key="1">
    <citation type="journal article" date="2023" name="IScience">
        <title>Live-bearing cockroach genome reveals convergent evolutionary mechanisms linked to viviparity in insects and beyond.</title>
        <authorList>
            <person name="Fouks B."/>
            <person name="Harrison M.C."/>
            <person name="Mikhailova A.A."/>
            <person name="Marchal E."/>
            <person name="English S."/>
            <person name="Carruthers M."/>
            <person name="Jennings E.C."/>
            <person name="Chiamaka E.L."/>
            <person name="Frigard R.A."/>
            <person name="Pippel M."/>
            <person name="Attardo G.M."/>
            <person name="Benoit J.B."/>
            <person name="Bornberg-Bauer E."/>
            <person name="Tobe S.S."/>
        </authorList>
    </citation>
    <scope>NUCLEOTIDE SEQUENCE</scope>
    <source>
        <strain evidence="2">Stay&amp;Tobe</strain>
    </source>
</reference>
<feature type="compositionally biased region" description="Basic and acidic residues" evidence="1">
    <location>
        <begin position="8"/>
        <end position="25"/>
    </location>
</feature>
<comment type="caution">
    <text evidence="2">The sequence shown here is derived from an EMBL/GenBank/DDBJ whole genome shotgun (WGS) entry which is preliminary data.</text>
</comment>
<feature type="non-terminal residue" evidence="2">
    <location>
        <position position="1"/>
    </location>
</feature>